<dbReference type="Proteomes" id="UP000437068">
    <property type="component" value="Unassembled WGS sequence"/>
</dbReference>
<proteinExistence type="predicted"/>
<dbReference type="Proteomes" id="UP000476176">
    <property type="component" value="Unassembled WGS sequence"/>
</dbReference>
<evidence type="ECO:0000313" key="5">
    <source>
        <dbReference type="Proteomes" id="UP000440367"/>
    </source>
</evidence>
<reference evidence="4 5" key="1">
    <citation type="submission" date="2018-08" db="EMBL/GenBank/DDBJ databases">
        <title>Genomic investigation of the strawberry pathogen Phytophthora fragariae indicates pathogenicity is determined by transcriptional variation in three key races.</title>
        <authorList>
            <person name="Adams T.M."/>
            <person name="Armitage A.D."/>
            <person name="Sobczyk M.K."/>
            <person name="Bates H.J."/>
            <person name="Dunwell J.M."/>
            <person name="Nellist C.F."/>
            <person name="Harrison R.J."/>
        </authorList>
    </citation>
    <scope>NUCLEOTIDE SEQUENCE [LARGE SCALE GENOMIC DNA]</scope>
    <source>
        <strain evidence="3 4">A4</strain>
        <strain evidence="2 5">BC-1</strain>
        <strain evidence="1 6">BC-23</strain>
    </source>
</reference>
<evidence type="ECO:0000313" key="6">
    <source>
        <dbReference type="Proteomes" id="UP000476176"/>
    </source>
</evidence>
<comment type="caution">
    <text evidence="3">The sequence shown here is derived from an EMBL/GenBank/DDBJ whole genome shotgun (WGS) entry which is preliminary data.</text>
</comment>
<evidence type="ECO:0000313" key="1">
    <source>
        <dbReference type="EMBL" id="KAE9252568.1"/>
    </source>
</evidence>
<dbReference type="EMBL" id="QXGD01000026">
    <property type="protein sequence ID" value="KAE9257335.1"/>
    <property type="molecule type" value="Genomic_DNA"/>
</dbReference>
<protein>
    <submittedName>
        <fullName evidence="3">Uncharacterized protein</fullName>
    </submittedName>
</protein>
<accession>A0A6A4ETT1</accession>
<dbReference type="Proteomes" id="UP000440367">
    <property type="component" value="Unassembled WGS sequence"/>
</dbReference>
<evidence type="ECO:0000313" key="4">
    <source>
        <dbReference type="Proteomes" id="UP000437068"/>
    </source>
</evidence>
<evidence type="ECO:0000313" key="3">
    <source>
        <dbReference type="EMBL" id="KAE9327198.1"/>
    </source>
</evidence>
<sequence>MPSGADVNVIRALLFVLESHDDQLRKLLLLMICEVVQTLNWNEHFHANSVTTAVQLQRKKPVAVMLVDVAQMQFQCHQRDNTTVVAGWGSTTGACTSDSVDSGADSTDSADSIVDSADSALDWADLIVDSVDSVKESI</sequence>
<dbReference type="EMBL" id="QXGE01000055">
    <property type="protein sequence ID" value="KAE9327198.1"/>
    <property type="molecule type" value="Genomic_DNA"/>
</dbReference>
<dbReference type="AlphaFoldDB" id="A0A6A4ETT1"/>
<organism evidence="3 4">
    <name type="scientific">Phytophthora fragariae</name>
    <dbReference type="NCBI Taxonomy" id="53985"/>
    <lineage>
        <taxon>Eukaryota</taxon>
        <taxon>Sar</taxon>
        <taxon>Stramenopiles</taxon>
        <taxon>Oomycota</taxon>
        <taxon>Peronosporomycetes</taxon>
        <taxon>Peronosporales</taxon>
        <taxon>Peronosporaceae</taxon>
        <taxon>Phytophthora</taxon>
    </lineage>
</organism>
<dbReference type="EMBL" id="QXGC01000051">
    <property type="protein sequence ID" value="KAE9252568.1"/>
    <property type="molecule type" value="Genomic_DNA"/>
</dbReference>
<gene>
    <name evidence="3" type="ORF">PF001_g2041</name>
    <name evidence="2" type="ORF">PF002_g1134</name>
    <name evidence="1" type="ORF">PF004_g1912</name>
</gene>
<evidence type="ECO:0000313" key="2">
    <source>
        <dbReference type="EMBL" id="KAE9257335.1"/>
    </source>
</evidence>
<name>A0A6A4ETT1_9STRA</name>